<comment type="caution">
    <text evidence="2">The sequence shown here is derived from an EMBL/GenBank/DDBJ whole genome shotgun (WGS) entry which is preliminary data.</text>
</comment>
<dbReference type="AlphaFoldDB" id="A0A5Q6RX74"/>
<sequence length="128" mass="12760">MPRPLALALAALLGVALCVAGLVVHRHVDASIPWGLVLTLATVVVTIRAAGYAVGKAGAYVLAGAYAVVLFLGTSSRPEGDYLVAADTLGYAFLLGSLAALVVGIVWTTRGAGHTVPGPAGGPRTLGS</sequence>
<evidence type="ECO:0000313" key="2">
    <source>
        <dbReference type="EMBL" id="KAA1422683.1"/>
    </source>
</evidence>
<dbReference type="OrthoDB" id="3791016at2"/>
<dbReference type="RefSeq" id="WP_149769633.1">
    <property type="nucleotide sequence ID" value="NZ_VDFQ02000003.1"/>
</dbReference>
<proteinExistence type="predicted"/>
<gene>
    <name evidence="2" type="ORF">FE697_010905</name>
</gene>
<keyword evidence="1" id="KW-0812">Transmembrane</keyword>
<evidence type="ECO:0000256" key="1">
    <source>
        <dbReference type="SAM" id="Phobius"/>
    </source>
</evidence>
<keyword evidence="1" id="KW-1133">Transmembrane helix</keyword>
<evidence type="ECO:0008006" key="4">
    <source>
        <dbReference type="Google" id="ProtNLM"/>
    </source>
</evidence>
<evidence type="ECO:0000313" key="3">
    <source>
        <dbReference type="Proteomes" id="UP000307768"/>
    </source>
</evidence>
<dbReference type="InterPro" id="IPR046095">
    <property type="entry name" value="DUF6113"/>
</dbReference>
<dbReference type="EMBL" id="VDFQ02000003">
    <property type="protein sequence ID" value="KAA1422683.1"/>
    <property type="molecule type" value="Genomic_DNA"/>
</dbReference>
<protein>
    <recommendedName>
        <fullName evidence="4">Integral membrane protein</fullName>
    </recommendedName>
</protein>
<reference evidence="2 3" key="1">
    <citation type="submission" date="2019-09" db="EMBL/GenBank/DDBJ databases">
        <title>Mumia zhuanghuii sp. nov. isolated from the intestinal contents of plateau pika (Ochotona curzoniae) in the Qinghai-Tibet plateau of China.</title>
        <authorList>
            <person name="Tian Z."/>
        </authorList>
    </citation>
    <scope>NUCLEOTIDE SEQUENCE [LARGE SCALE GENOMIC DNA]</scope>
    <source>
        <strain evidence="3">350</strain>
    </source>
</reference>
<name>A0A5Q6RX74_9ACTN</name>
<dbReference type="Pfam" id="PF19608">
    <property type="entry name" value="DUF6113"/>
    <property type="match status" value="1"/>
</dbReference>
<feature type="transmembrane region" description="Helical" evidence="1">
    <location>
        <begin position="30"/>
        <end position="50"/>
    </location>
</feature>
<keyword evidence="1" id="KW-0472">Membrane</keyword>
<feature type="transmembrane region" description="Helical" evidence="1">
    <location>
        <begin position="57"/>
        <end position="76"/>
    </location>
</feature>
<feature type="transmembrane region" description="Helical" evidence="1">
    <location>
        <begin position="88"/>
        <end position="107"/>
    </location>
</feature>
<organism evidence="2 3">
    <name type="scientific">Mumia zhuanghuii</name>
    <dbReference type="NCBI Taxonomy" id="2585211"/>
    <lineage>
        <taxon>Bacteria</taxon>
        <taxon>Bacillati</taxon>
        <taxon>Actinomycetota</taxon>
        <taxon>Actinomycetes</taxon>
        <taxon>Propionibacteriales</taxon>
        <taxon>Nocardioidaceae</taxon>
        <taxon>Mumia</taxon>
    </lineage>
</organism>
<dbReference type="Proteomes" id="UP000307768">
    <property type="component" value="Unassembled WGS sequence"/>
</dbReference>
<accession>A0A5Q6RX74</accession>